<evidence type="ECO:0000256" key="2">
    <source>
        <dbReference type="SAM" id="Phobius"/>
    </source>
</evidence>
<gene>
    <name evidence="3" type="ORF">OCU04_004793</name>
</gene>
<evidence type="ECO:0000256" key="1">
    <source>
        <dbReference type="SAM" id="MobiDB-lite"/>
    </source>
</evidence>
<accession>A0A9X0AR67</accession>
<keyword evidence="2" id="KW-0472">Membrane</keyword>
<dbReference type="Proteomes" id="UP001152300">
    <property type="component" value="Unassembled WGS sequence"/>
</dbReference>
<reference evidence="3" key="1">
    <citation type="submission" date="2022-11" db="EMBL/GenBank/DDBJ databases">
        <title>Genome Resource of Sclerotinia nivalis Strain SnTB1, a Plant Pathogen Isolated from American Ginseng.</title>
        <authorList>
            <person name="Fan S."/>
        </authorList>
    </citation>
    <scope>NUCLEOTIDE SEQUENCE</scope>
    <source>
        <strain evidence="3">SnTB1</strain>
    </source>
</reference>
<sequence length="187" mass="21249">MPAPGSHASRAETASRTGSGNDGRRSSDRTILSKFNRTESVRPESVRVETVRAEIVRAEIVCVETVRIGWACREQDLESRTRDLNIESYESSLFPVTEVSFSKPRGNTSKSEISRRENELKTKTMAVLVTMIVYATQKQKNRRRDEEGDLRKVAKKMFFIIIIIIFIAMRKILVEGFGPSPQEDPKQ</sequence>
<name>A0A9X0AR67_9HELO</name>
<keyword evidence="2" id="KW-0812">Transmembrane</keyword>
<keyword evidence="2" id="KW-1133">Transmembrane helix</keyword>
<feature type="transmembrane region" description="Helical" evidence="2">
    <location>
        <begin position="157"/>
        <end position="174"/>
    </location>
</feature>
<evidence type="ECO:0000313" key="3">
    <source>
        <dbReference type="EMBL" id="KAJ8067447.1"/>
    </source>
</evidence>
<dbReference type="AlphaFoldDB" id="A0A9X0AR67"/>
<evidence type="ECO:0000313" key="4">
    <source>
        <dbReference type="Proteomes" id="UP001152300"/>
    </source>
</evidence>
<feature type="region of interest" description="Disordered" evidence="1">
    <location>
        <begin position="1"/>
        <end position="39"/>
    </location>
</feature>
<protein>
    <submittedName>
        <fullName evidence="3">Uncharacterized protein</fullName>
    </submittedName>
</protein>
<keyword evidence="4" id="KW-1185">Reference proteome</keyword>
<comment type="caution">
    <text evidence="3">The sequence shown here is derived from an EMBL/GenBank/DDBJ whole genome shotgun (WGS) entry which is preliminary data.</text>
</comment>
<proteinExistence type="predicted"/>
<organism evidence="3 4">
    <name type="scientific">Sclerotinia nivalis</name>
    <dbReference type="NCBI Taxonomy" id="352851"/>
    <lineage>
        <taxon>Eukaryota</taxon>
        <taxon>Fungi</taxon>
        <taxon>Dikarya</taxon>
        <taxon>Ascomycota</taxon>
        <taxon>Pezizomycotina</taxon>
        <taxon>Leotiomycetes</taxon>
        <taxon>Helotiales</taxon>
        <taxon>Sclerotiniaceae</taxon>
        <taxon>Sclerotinia</taxon>
    </lineage>
</organism>
<dbReference type="EMBL" id="JAPEIS010000004">
    <property type="protein sequence ID" value="KAJ8067447.1"/>
    <property type="molecule type" value="Genomic_DNA"/>
</dbReference>